<dbReference type="HOGENOM" id="CLU_2162149_0_0_1"/>
<reference evidence="1 3" key="1">
    <citation type="journal article" date="2011" name="Nature">
        <title>The Medicago genome provides insight into the evolution of rhizobial symbioses.</title>
        <authorList>
            <person name="Young N.D."/>
            <person name="Debelle F."/>
            <person name="Oldroyd G.E."/>
            <person name="Geurts R."/>
            <person name="Cannon S.B."/>
            <person name="Udvardi M.K."/>
            <person name="Benedito V.A."/>
            <person name="Mayer K.F."/>
            <person name="Gouzy J."/>
            <person name="Schoof H."/>
            <person name="Van de Peer Y."/>
            <person name="Proost S."/>
            <person name="Cook D.R."/>
            <person name="Meyers B.C."/>
            <person name="Spannagl M."/>
            <person name="Cheung F."/>
            <person name="De Mita S."/>
            <person name="Krishnakumar V."/>
            <person name="Gundlach H."/>
            <person name="Zhou S."/>
            <person name="Mudge J."/>
            <person name="Bharti A.K."/>
            <person name="Murray J.D."/>
            <person name="Naoumkina M.A."/>
            <person name="Rosen B."/>
            <person name="Silverstein K.A."/>
            <person name="Tang H."/>
            <person name="Rombauts S."/>
            <person name="Zhao P.X."/>
            <person name="Zhou P."/>
            <person name="Barbe V."/>
            <person name="Bardou P."/>
            <person name="Bechner M."/>
            <person name="Bellec A."/>
            <person name="Berger A."/>
            <person name="Berges H."/>
            <person name="Bidwell S."/>
            <person name="Bisseling T."/>
            <person name="Choisne N."/>
            <person name="Couloux A."/>
            <person name="Denny R."/>
            <person name="Deshpande S."/>
            <person name="Dai X."/>
            <person name="Doyle J.J."/>
            <person name="Dudez A.M."/>
            <person name="Farmer A.D."/>
            <person name="Fouteau S."/>
            <person name="Franken C."/>
            <person name="Gibelin C."/>
            <person name="Gish J."/>
            <person name="Goldstein S."/>
            <person name="Gonzalez A.J."/>
            <person name="Green P.J."/>
            <person name="Hallab A."/>
            <person name="Hartog M."/>
            <person name="Hua A."/>
            <person name="Humphray S.J."/>
            <person name="Jeong D.H."/>
            <person name="Jing Y."/>
            <person name="Jocker A."/>
            <person name="Kenton S.M."/>
            <person name="Kim D.J."/>
            <person name="Klee K."/>
            <person name="Lai H."/>
            <person name="Lang C."/>
            <person name="Lin S."/>
            <person name="Macmil S.L."/>
            <person name="Magdelenat G."/>
            <person name="Matthews L."/>
            <person name="McCorrison J."/>
            <person name="Monaghan E.L."/>
            <person name="Mun J.H."/>
            <person name="Najar F.Z."/>
            <person name="Nicholson C."/>
            <person name="Noirot C."/>
            <person name="O'Bleness M."/>
            <person name="Paule C.R."/>
            <person name="Poulain J."/>
            <person name="Prion F."/>
            <person name="Qin B."/>
            <person name="Qu C."/>
            <person name="Retzel E.F."/>
            <person name="Riddle C."/>
            <person name="Sallet E."/>
            <person name="Samain S."/>
            <person name="Samson N."/>
            <person name="Sanders I."/>
            <person name="Saurat O."/>
            <person name="Scarpelli C."/>
            <person name="Schiex T."/>
            <person name="Segurens B."/>
            <person name="Severin A.J."/>
            <person name="Sherrier D.J."/>
            <person name="Shi R."/>
            <person name="Sims S."/>
            <person name="Singer S.R."/>
            <person name="Sinharoy S."/>
            <person name="Sterck L."/>
            <person name="Viollet A."/>
            <person name="Wang B.B."/>
            <person name="Wang K."/>
            <person name="Wang M."/>
            <person name="Wang X."/>
            <person name="Warfsmann J."/>
            <person name="Weissenbach J."/>
            <person name="White D.D."/>
            <person name="White J.D."/>
            <person name="Wiley G.B."/>
            <person name="Wincker P."/>
            <person name="Xing Y."/>
            <person name="Yang L."/>
            <person name="Yao Z."/>
            <person name="Ying F."/>
            <person name="Zhai J."/>
            <person name="Zhou L."/>
            <person name="Zuber A."/>
            <person name="Denarie J."/>
            <person name="Dixon R.A."/>
            <person name="May G.D."/>
            <person name="Schwartz D.C."/>
            <person name="Rogers J."/>
            <person name="Quetier F."/>
            <person name="Town C.D."/>
            <person name="Roe B.A."/>
        </authorList>
    </citation>
    <scope>NUCLEOTIDE SEQUENCE [LARGE SCALE GENOMIC DNA]</scope>
    <source>
        <strain evidence="1">A17</strain>
        <strain evidence="2 3">cv. Jemalong A17</strain>
    </source>
</reference>
<dbReference type="EnsemblPlants" id="KEH33320">
    <property type="protein sequence ID" value="KEH33320"/>
    <property type="gene ID" value="MTR_3g435560"/>
</dbReference>
<organism evidence="1 3">
    <name type="scientific">Medicago truncatula</name>
    <name type="common">Barrel medic</name>
    <name type="synonym">Medicago tribuloides</name>
    <dbReference type="NCBI Taxonomy" id="3880"/>
    <lineage>
        <taxon>Eukaryota</taxon>
        <taxon>Viridiplantae</taxon>
        <taxon>Streptophyta</taxon>
        <taxon>Embryophyta</taxon>
        <taxon>Tracheophyta</taxon>
        <taxon>Spermatophyta</taxon>
        <taxon>Magnoliopsida</taxon>
        <taxon>eudicotyledons</taxon>
        <taxon>Gunneridae</taxon>
        <taxon>Pentapetalae</taxon>
        <taxon>rosids</taxon>
        <taxon>fabids</taxon>
        <taxon>Fabales</taxon>
        <taxon>Fabaceae</taxon>
        <taxon>Papilionoideae</taxon>
        <taxon>50 kb inversion clade</taxon>
        <taxon>NPAAA clade</taxon>
        <taxon>Hologalegina</taxon>
        <taxon>IRL clade</taxon>
        <taxon>Trifolieae</taxon>
        <taxon>Medicago</taxon>
    </lineage>
</organism>
<gene>
    <name evidence="1" type="ordered locus">MTR_3g435560</name>
</gene>
<proteinExistence type="predicted"/>
<reference evidence="1 3" key="2">
    <citation type="journal article" date="2014" name="BMC Genomics">
        <title>An improved genome release (version Mt4.0) for the model legume Medicago truncatula.</title>
        <authorList>
            <person name="Tang H."/>
            <person name="Krishnakumar V."/>
            <person name="Bidwell S."/>
            <person name="Rosen B."/>
            <person name="Chan A."/>
            <person name="Zhou S."/>
            <person name="Gentzbittel L."/>
            <person name="Childs K.L."/>
            <person name="Yandell M."/>
            <person name="Gundlach H."/>
            <person name="Mayer K.F."/>
            <person name="Schwartz D.C."/>
            <person name="Town C.D."/>
        </authorList>
    </citation>
    <scope>GENOME REANNOTATION</scope>
    <source>
        <strain evidence="1">A17</strain>
        <strain evidence="2 3">cv. Jemalong A17</strain>
    </source>
</reference>
<dbReference type="AlphaFoldDB" id="A0A072V560"/>
<keyword evidence="3" id="KW-1185">Reference proteome</keyword>
<reference evidence="2" key="3">
    <citation type="submission" date="2015-04" db="UniProtKB">
        <authorList>
            <consortium name="EnsemblPlants"/>
        </authorList>
    </citation>
    <scope>IDENTIFICATION</scope>
    <source>
        <strain evidence="2">cv. Jemalong A17</strain>
    </source>
</reference>
<protein>
    <submittedName>
        <fullName evidence="1 2">Uncharacterized protein</fullName>
    </submittedName>
</protein>
<dbReference type="EMBL" id="CM001219">
    <property type="protein sequence ID" value="KEH33320.1"/>
    <property type="molecule type" value="Genomic_DNA"/>
</dbReference>
<evidence type="ECO:0000313" key="2">
    <source>
        <dbReference type="EnsemblPlants" id="KEH33320"/>
    </source>
</evidence>
<evidence type="ECO:0000313" key="3">
    <source>
        <dbReference type="Proteomes" id="UP000002051"/>
    </source>
</evidence>
<evidence type="ECO:0000313" key="1">
    <source>
        <dbReference type="EMBL" id="KEH33320.1"/>
    </source>
</evidence>
<dbReference type="Proteomes" id="UP000002051">
    <property type="component" value="Chromosome 3"/>
</dbReference>
<sequence>MPRHPSNAFFSISYPARKQMRERATQSLACSVRIGYTSGTLITKPISKKKLRGSEEAAEIDPTPLTPFFLMQAFSVLTRSAHSVVDSQVAIRLLASLSFSIPKLFTRIVRC</sequence>
<accession>A0A072V560</accession>
<name>A0A072V560_MEDTR</name>